<protein>
    <submittedName>
        <fullName evidence="3">Peptidase</fullName>
    </submittedName>
</protein>
<organism evidence="3 4">
    <name type="scientific">SAR92 bacterium BACL26 MAG-121220-bin70</name>
    <dbReference type="NCBI Taxonomy" id="1655626"/>
    <lineage>
        <taxon>Bacteria</taxon>
        <taxon>Pseudomonadati</taxon>
        <taxon>Pseudomonadota</taxon>
        <taxon>Gammaproteobacteria</taxon>
        <taxon>Cellvibrionales</taxon>
        <taxon>Porticoccaceae</taxon>
        <taxon>SAR92 clade</taxon>
    </lineage>
</organism>
<sequence length="640" mass="71077">MVKNFPQNTEVEATITLTGKATGAYIKSVVPSPNSITVRQRHSFVQLPDDQYTPRLFDPRSGFNRVTFMDFSTPIAEPIEKRYITRHRLIKKDPISALSEAVEPIVYYLDPGTPEPIKSALLEGGNWWNQAFEAAGFKNAFRVEIAPQGMDFLDVRYNVIQWVHRSTRGWSYGASVRDPRTGEIVKGHVSLGSLRVRQDYLISQGLLQPFEEGNTADKRMLELAVARLKQLSAHEIGHTIGLAHNFASSVVGRASVMDYPYPLVNQDAKGHISLNSAYDDKIGAWDKRAISYGYSYPTEGIDEASYLEKSLQDTYADGYEFITDADARDSSGVHPRSHLWDNGGSASGELKRMLALRESKMASFNLNAIPTGQPEATLEEVLVPLYLMHRYQLEATAKLIGGMDYSYKIKGDNQPGQSWVPAAIQQHSLDALLLAIEPDQLEVPEHILALIPPRPFGYPRNRETFVSRMGPIFDPIAPAENVVDVVFKFLLEGGRANRVYIQQLQDESLFGLNELLQQVSGAVFSGKSLRGISAEIKMMTQAKLVDHLIMLANNQQISNSVRATVRAHLKALKNGGKSTGSRGLVGQGRIKSISGMNAQYLVDKIEAFINLPMEITPQKTVKVPDGSPIGMDNMTCDFEY</sequence>
<evidence type="ECO:0000313" key="4">
    <source>
        <dbReference type="Proteomes" id="UP000051213"/>
    </source>
</evidence>
<reference evidence="3 4" key="1">
    <citation type="submission" date="2015-10" db="EMBL/GenBank/DDBJ databases">
        <title>Metagenome-Assembled Genomes uncover a global brackish microbiome.</title>
        <authorList>
            <person name="Hugerth L.W."/>
            <person name="Larsson J."/>
            <person name="Alneberg J."/>
            <person name="Lindh M.V."/>
            <person name="Legrand C."/>
            <person name="Pinhassi J."/>
            <person name="Andersson A.F."/>
        </authorList>
    </citation>
    <scope>NUCLEOTIDE SEQUENCE [LARGE SCALE GENOMIC DNA]</scope>
    <source>
        <strain evidence="3">BACL26 MAG-121220-bin70</strain>
    </source>
</reference>
<dbReference type="PANTHER" id="PTHR38478">
    <property type="entry name" value="PEPTIDASE M1A AND M12B"/>
    <property type="match status" value="1"/>
</dbReference>
<dbReference type="SUPFAM" id="SSF55486">
    <property type="entry name" value="Metalloproteases ('zincins'), catalytic domain"/>
    <property type="match status" value="1"/>
</dbReference>
<evidence type="ECO:0000313" key="3">
    <source>
        <dbReference type="EMBL" id="KRO92173.1"/>
    </source>
</evidence>
<dbReference type="Pfam" id="PF16313">
    <property type="entry name" value="DUF4953"/>
    <property type="match status" value="1"/>
</dbReference>
<dbReference type="Gene3D" id="3.40.390.10">
    <property type="entry name" value="Collagenase (Catalytic Domain)"/>
    <property type="match status" value="1"/>
</dbReference>
<gene>
    <name evidence="3" type="ORF">ABS24_09505</name>
</gene>
<dbReference type="InterPro" id="IPR032534">
    <property type="entry name" value="EcxA_zinc-bd"/>
</dbReference>
<feature type="domain" description="EcxA zinc-binding" evidence="1">
    <location>
        <begin position="218"/>
        <end position="526"/>
    </location>
</feature>
<evidence type="ECO:0000259" key="2">
    <source>
        <dbReference type="Pfam" id="PF17148"/>
    </source>
</evidence>
<accession>A0A0R2U538</accession>
<evidence type="ECO:0000259" key="1">
    <source>
        <dbReference type="Pfam" id="PF16313"/>
    </source>
</evidence>
<dbReference type="CDD" id="cd04276">
    <property type="entry name" value="ZnMc_MMP_like_2"/>
    <property type="match status" value="1"/>
</dbReference>
<dbReference type="EMBL" id="LICA01000363">
    <property type="protein sequence ID" value="KRO92173.1"/>
    <property type="molecule type" value="Genomic_DNA"/>
</dbReference>
<dbReference type="InterPro" id="IPR034032">
    <property type="entry name" value="Zn_MMP-like_bac"/>
</dbReference>
<dbReference type="Pfam" id="PF17148">
    <property type="entry name" value="DUF5117"/>
    <property type="match status" value="1"/>
</dbReference>
<comment type="caution">
    <text evidence="3">The sequence shown here is derived from an EMBL/GenBank/DDBJ whole genome shotgun (WGS) entry which is preliminary data.</text>
</comment>
<proteinExistence type="predicted"/>
<dbReference type="AlphaFoldDB" id="A0A0R2U538"/>
<dbReference type="InterPro" id="IPR033413">
    <property type="entry name" value="DUF5117"/>
</dbReference>
<feature type="domain" description="DUF5117" evidence="2">
    <location>
        <begin position="2"/>
        <end position="92"/>
    </location>
</feature>
<dbReference type="PANTHER" id="PTHR38478:SF1">
    <property type="entry name" value="ZINC DEPENDENT METALLOPROTEASE DOMAIN LIPOPROTEIN"/>
    <property type="match status" value="1"/>
</dbReference>
<dbReference type="InterPro" id="IPR024079">
    <property type="entry name" value="MetalloPept_cat_dom_sf"/>
</dbReference>
<name>A0A0R2U538_9GAMM</name>
<dbReference type="Proteomes" id="UP000051213">
    <property type="component" value="Unassembled WGS sequence"/>
</dbReference>
<dbReference type="GO" id="GO:0008237">
    <property type="term" value="F:metallopeptidase activity"/>
    <property type="evidence" value="ECO:0007669"/>
    <property type="project" value="InterPro"/>
</dbReference>